<organism evidence="1 2">
    <name type="scientific">Novosphingobium anseongense</name>
    <dbReference type="NCBI Taxonomy" id="3133436"/>
    <lineage>
        <taxon>Bacteria</taxon>
        <taxon>Pseudomonadati</taxon>
        <taxon>Pseudomonadota</taxon>
        <taxon>Alphaproteobacteria</taxon>
        <taxon>Sphingomonadales</taxon>
        <taxon>Sphingomonadaceae</taxon>
        <taxon>Novosphingobium</taxon>
    </lineage>
</organism>
<dbReference type="EMBL" id="JBBHJZ010000004">
    <property type="protein sequence ID" value="MEJ5978577.1"/>
    <property type="molecule type" value="Genomic_DNA"/>
</dbReference>
<evidence type="ECO:0000313" key="1">
    <source>
        <dbReference type="EMBL" id="MEJ5978577.1"/>
    </source>
</evidence>
<evidence type="ECO:0000313" key="2">
    <source>
        <dbReference type="Proteomes" id="UP001361239"/>
    </source>
</evidence>
<reference evidence="1 2" key="1">
    <citation type="submission" date="2024-03" db="EMBL/GenBank/DDBJ databases">
        <authorList>
            <person name="Jo J.-H."/>
        </authorList>
    </citation>
    <scope>NUCLEOTIDE SEQUENCE [LARGE SCALE GENOMIC DNA]</scope>
    <source>
        <strain evidence="1 2">PS1R-30</strain>
    </source>
</reference>
<name>A0ABU8S0P2_9SPHN</name>
<sequence length="61" mass="6538">MSKQLTLSAAFSIFMMAAYVLLGTSAVREPMLLEDSTAVESPFQVSVSALPALSTLPTFLR</sequence>
<accession>A0ABU8S0P2</accession>
<dbReference type="RefSeq" id="WP_339588519.1">
    <property type="nucleotide sequence ID" value="NZ_JBBHJZ010000004.1"/>
</dbReference>
<protein>
    <submittedName>
        <fullName evidence="1">Uncharacterized protein</fullName>
    </submittedName>
</protein>
<gene>
    <name evidence="1" type="ORF">WG901_18135</name>
</gene>
<comment type="caution">
    <text evidence="1">The sequence shown here is derived from an EMBL/GenBank/DDBJ whole genome shotgun (WGS) entry which is preliminary data.</text>
</comment>
<proteinExistence type="predicted"/>
<keyword evidence="2" id="KW-1185">Reference proteome</keyword>
<dbReference type="Proteomes" id="UP001361239">
    <property type="component" value="Unassembled WGS sequence"/>
</dbReference>